<dbReference type="RefSeq" id="XP_031928059.1">
    <property type="nucleotide sequence ID" value="XM_032066818.1"/>
</dbReference>
<name>A0A5N7A6B3_9EURO</name>
<evidence type="ECO:0000313" key="2">
    <source>
        <dbReference type="Proteomes" id="UP000326268"/>
    </source>
</evidence>
<protein>
    <submittedName>
        <fullName evidence="1">Uncharacterized protein</fullName>
    </submittedName>
</protein>
<evidence type="ECO:0000313" key="1">
    <source>
        <dbReference type="EMBL" id="KAE8364978.1"/>
    </source>
</evidence>
<gene>
    <name evidence="1" type="ORF">BDV27DRAFT_127658</name>
</gene>
<dbReference type="GeneID" id="43651264"/>
<dbReference type="AlphaFoldDB" id="A0A5N7A6B3"/>
<dbReference type="Proteomes" id="UP000326268">
    <property type="component" value="Unassembled WGS sequence"/>
</dbReference>
<accession>A0A5N7A6B3</accession>
<dbReference type="EMBL" id="ML737640">
    <property type="protein sequence ID" value="KAE8364978.1"/>
    <property type="molecule type" value="Genomic_DNA"/>
</dbReference>
<reference evidence="1 2" key="1">
    <citation type="submission" date="2019-04" db="EMBL/GenBank/DDBJ databases">
        <title>Friends and foes A comparative genomics studyof 23 Aspergillus species from section Flavi.</title>
        <authorList>
            <consortium name="DOE Joint Genome Institute"/>
            <person name="Kjaerbolling I."/>
            <person name="Vesth T."/>
            <person name="Frisvad J.C."/>
            <person name="Nybo J.L."/>
            <person name="Theobald S."/>
            <person name="Kildgaard S."/>
            <person name="Isbrandt T."/>
            <person name="Kuo A."/>
            <person name="Sato A."/>
            <person name="Lyhne E.K."/>
            <person name="Kogle M.E."/>
            <person name="Wiebenga A."/>
            <person name="Kun R.S."/>
            <person name="Lubbers R.J."/>
            <person name="Makela M.R."/>
            <person name="Barry K."/>
            <person name="Chovatia M."/>
            <person name="Clum A."/>
            <person name="Daum C."/>
            <person name="Haridas S."/>
            <person name="He G."/>
            <person name="LaButti K."/>
            <person name="Lipzen A."/>
            <person name="Mondo S."/>
            <person name="Riley R."/>
            <person name="Salamov A."/>
            <person name="Simmons B.A."/>
            <person name="Magnuson J.K."/>
            <person name="Henrissat B."/>
            <person name="Mortensen U.H."/>
            <person name="Larsen T.O."/>
            <person name="Devries R.P."/>
            <person name="Grigoriev I.V."/>
            <person name="Machida M."/>
            <person name="Baker S.E."/>
            <person name="Andersen M.R."/>
        </authorList>
    </citation>
    <scope>NUCLEOTIDE SEQUENCE [LARGE SCALE GENOMIC DNA]</scope>
    <source>
        <strain evidence="1 2">CBS 763.97</strain>
    </source>
</reference>
<organism evidence="1 2">
    <name type="scientific">Aspergillus caelatus</name>
    <dbReference type="NCBI Taxonomy" id="61420"/>
    <lineage>
        <taxon>Eukaryota</taxon>
        <taxon>Fungi</taxon>
        <taxon>Dikarya</taxon>
        <taxon>Ascomycota</taxon>
        <taxon>Pezizomycotina</taxon>
        <taxon>Eurotiomycetes</taxon>
        <taxon>Eurotiomycetidae</taxon>
        <taxon>Eurotiales</taxon>
        <taxon>Aspergillaceae</taxon>
        <taxon>Aspergillus</taxon>
        <taxon>Aspergillus subgen. Circumdati</taxon>
    </lineage>
</organism>
<feature type="non-terminal residue" evidence="1">
    <location>
        <position position="1"/>
    </location>
</feature>
<proteinExistence type="predicted"/>
<sequence length="97" mass="11013">ETLQYPTTLRLPTVCLQPFCILLSLAFAFPFHVVKFLVGCALVPGTLYAHCTRPHRQNVMYIPRNIPRIACFQRHADLELKQPFAAGCEDTVKRPVC</sequence>
<keyword evidence="2" id="KW-1185">Reference proteome</keyword>